<feature type="binding site" evidence="6">
    <location>
        <position position="391"/>
    </location>
    <ligand>
        <name>substrate</name>
    </ligand>
</feature>
<dbReference type="GO" id="GO:0006526">
    <property type="term" value="P:L-arginine biosynthetic process"/>
    <property type="evidence" value="ECO:0007669"/>
    <property type="project" value="UniProtKB-UniRule"/>
</dbReference>
<dbReference type="InterPro" id="IPR002813">
    <property type="entry name" value="Arg_biosynth_ArgJ"/>
</dbReference>
<sequence>MFTILPIKGYIDQINGFFCDGIHAGLKPNGNNDLGFIYTKEACTVAAIFTENKFQAAPLKHFLQYGENFKTNFVLINSKNANALTGRKGIEDINNLFSKLDFANEKLINPVMSSTGVIGNPLPIEKLVAGSEKFDLTAKNGENLSKAIMTTDAYPKTCLYEVKLEDGKSFKIGAVAKGAGMINPNLATMLCFICTDAAAPYEDIKEALNKNKETTFNAISVDGDTSTNDTVMVLANAKSNAYDKDAFFEALRLVMHEMAMLMVADGEGAKKVAAFEVKNAATKEDAIKAAKALSNSLLVKTALFGEDPNFGRIASTIGASRIACDDEKLVISYNDVVVFNKGEICFDSIIEQKAADVLKKDKYKIICDIGLGNESFTAYGCDLGYKYVEINADYRS</sequence>
<reference evidence="7 8" key="1">
    <citation type="submission" date="2017-09" db="EMBL/GenBank/DDBJ databases">
        <title>Reassesment of A. cryaerophilus.</title>
        <authorList>
            <person name="Perez-Cataluna A."/>
            <person name="Collado L."/>
            <person name="Salgado O."/>
            <person name="Lefinanco V."/>
            <person name="Figueras M.J."/>
        </authorList>
    </citation>
    <scope>NUCLEOTIDE SEQUENCE [LARGE SCALE GENOMIC DNA]</scope>
    <source>
        <strain evidence="7 8">LMG 9871</strain>
    </source>
</reference>
<dbReference type="NCBIfam" id="NF003802">
    <property type="entry name" value="PRK05388.1"/>
    <property type="match status" value="1"/>
</dbReference>
<evidence type="ECO:0000256" key="6">
    <source>
        <dbReference type="HAMAP-Rule" id="MF_01106"/>
    </source>
</evidence>
<dbReference type="PANTHER" id="PTHR23100:SF0">
    <property type="entry name" value="ARGININE BIOSYNTHESIS BIFUNCTIONAL PROTEIN ARGJ, MITOCHONDRIAL"/>
    <property type="match status" value="1"/>
</dbReference>
<evidence type="ECO:0000256" key="4">
    <source>
        <dbReference type="ARBA" id="ARBA00022813"/>
    </source>
</evidence>
<comment type="caution">
    <text evidence="7">The sequence shown here is derived from an EMBL/GenBank/DDBJ whole genome shotgun (WGS) entry which is preliminary data.</text>
</comment>
<evidence type="ECO:0000256" key="3">
    <source>
        <dbReference type="ARBA" id="ARBA00022679"/>
    </source>
</evidence>
<gene>
    <name evidence="6" type="primary">argJ</name>
    <name evidence="7" type="ORF">CJ671_09475</name>
</gene>
<keyword evidence="6" id="KW-0028">Amino-acid biosynthesis</keyword>
<dbReference type="OrthoDB" id="9804242at2"/>
<comment type="similarity">
    <text evidence="1 6">Belongs to the ArgJ family.</text>
</comment>
<dbReference type="GO" id="GO:0004358">
    <property type="term" value="F:L-glutamate N-acetyltransferase activity, acting on acetyl-L-ornithine as donor"/>
    <property type="evidence" value="ECO:0007669"/>
    <property type="project" value="UniProtKB-UniRule"/>
</dbReference>
<evidence type="ECO:0000256" key="2">
    <source>
        <dbReference type="ARBA" id="ARBA00011475"/>
    </source>
</evidence>
<keyword evidence="4 6" id="KW-0068">Autocatalytic cleavage</keyword>
<evidence type="ECO:0000313" key="8">
    <source>
        <dbReference type="Proteomes" id="UP000238649"/>
    </source>
</evidence>
<feature type="site" description="Involved in the stabilization of negative charge on the oxyanion by the formation of the oxyanion hole" evidence="6">
    <location>
        <position position="116"/>
    </location>
</feature>
<organism evidence="7 8">
    <name type="scientific">Aliarcobacter cryaerophilus</name>
    <dbReference type="NCBI Taxonomy" id="28198"/>
    <lineage>
        <taxon>Bacteria</taxon>
        <taxon>Pseudomonadati</taxon>
        <taxon>Campylobacterota</taxon>
        <taxon>Epsilonproteobacteria</taxon>
        <taxon>Campylobacterales</taxon>
        <taxon>Arcobacteraceae</taxon>
        <taxon>Aliarcobacter</taxon>
    </lineage>
</organism>
<feature type="binding site" evidence="6">
    <location>
        <position position="396"/>
    </location>
    <ligand>
        <name>substrate</name>
    </ligand>
</feature>
<dbReference type="NCBIfam" id="TIGR00120">
    <property type="entry name" value="ArgJ"/>
    <property type="match status" value="1"/>
</dbReference>
<dbReference type="GO" id="GO:0006592">
    <property type="term" value="P:ornithine biosynthetic process"/>
    <property type="evidence" value="ECO:0007669"/>
    <property type="project" value="TreeGrafter"/>
</dbReference>
<dbReference type="AlphaFoldDB" id="A0A2S9SN59"/>
<dbReference type="GO" id="GO:0004042">
    <property type="term" value="F:L-glutamate N-acetyltransferase activity"/>
    <property type="evidence" value="ECO:0007669"/>
    <property type="project" value="UniProtKB-UniRule"/>
</dbReference>
<feature type="chain" id="PRO_5023340310" description="Arginine biosynthesis bifunctional protein ArgJ alpha chain" evidence="6">
    <location>
        <begin position="1"/>
        <end position="187"/>
    </location>
</feature>
<dbReference type="EMBL" id="NXGH01000034">
    <property type="protein sequence ID" value="PRM88018.1"/>
    <property type="molecule type" value="Genomic_DNA"/>
</dbReference>
<dbReference type="RefSeq" id="WP_105912464.1">
    <property type="nucleotide sequence ID" value="NZ_NXGH01000034.1"/>
</dbReference>
<dbReference type="EC" id="2.3.1.1" evidence="6"/>
<dbReference type="PANTHER" id="PTHR23100">
    <property type="entry name" value="ARGININE BIOSYNTHESIS BIFUNCTIONAL PROTEIN ARGJ"/>
    <property type="match status" value="1"/>
</dbReference>
<dbReference type="InterPro" id="IPR016117">
    <property type="entry name" value="ArgJ-like_dom_sf"/>
</dbReference>
<dbReference type="EC" id="2.3.1.35" evidence="6"/>
<dbReference type="Pfam" id="PF01960">
    <property type="entry name" value="ArgJ"/>
    <property type="match status" value="1"/>
</dbReference>
<comment type="catalytic activity">
    <reaction evidence="6">
        <text>N(2)-acetyl-L-ornithine + L-glutamate = N-acetyl-L-glutamate + L-ornithine</text>
        <dbReference type="Rhea" id="RHEA:15349"/>
        <dbReference type="ChEBI" id="CHEBI:29985"/>
        <dbReference type="ChEBI" id="CHEBI:44337"/>
        <dbReference type="ChEBI" id="CHEBI:46911"/>
        <dbReference type="ChEBI" id="CHEBI:57805"/>
        <dbReference type="EC" id="2.3.1.35"/>
    </reaction>
</comment>
<comment type="pathway">
    <text evidence="6">Amino-acid biosynthesis; L-arginine biosynthesis; L-ornithine and N-acetyl-L-glutamate from L-glutamate and N(2)-acetyl-L-ornithine (cyclic): step 1/1.</text>
</comment>
<keyword evidence="3 6" id="KW-0808">Transferase</keyword>
<feature type="binding site" evidence="6">
    <location>
        <position position="150"/>
    </location>
    <ligand>
        <name>substrate</name>
    </ligand>
</feature>
<evidence type="ECO:0000256" key="1">
    <source>
        <dbReference type="ARBA" id="ARBA00006774"/>
    </source>
</evidence>
<comment type="subunit">
    <text evidence="2 6">Heterotetramer of two alpha and two beta chains.</text>
</comment>
<name>A0A2S9SN59_9BACT</name>
<dbReference type="Gene3D" id="3.60.70.12">
    <property type="entry name" value="L-amino peptidase D-ALA esterase/amidase"/>
    <property type="match status" value="1"/>
</dbReference>
<proteinExistence type="inferred from homology"/>
<dbReference type="SUPFAM" id="SSF56266">
    <property type="entry name" value="DmpA/ArgJ-like"/>
    <property type="match status" value="1"/>
</dbReference>
<dbReference type="UniPathway" id="UPA00068">
    <property type="reaction ID" value="UER00106"/>
</dbReference>
<feature type="site" description="Cleavage; by autolysis" evidence="6">
    <location>
        <begin position="187"/>
        <end position="188"/>
    </location>
</feature>
<feature type="binding site" evidence="6">
    <location>
        <position position="177"/>
    </location>
    <ligand>
        <name>substrate</name>
    </ligand>
</feature>
<evidence type="ECO:0000313" key="7">
    <source>
        <dbReference type="EMBL" id="PRM88018.1"/>
    </source>
</evidence>
<evidence type="ECO:0000256" key="5">
    <source>
        <dbReference type="ARBA" id="ARBA00023315"/>
    </source>
</evidence>
<dbReference type="InterPro" id="IPR042195">
    <property type="entry name" value="ArgJ_beta_C"/>
</dbReference>
<protein>
    <recommendedName>
        <fullName evidence="6">Arginine biosynthesis bifunctional protein ArgJ</fullName>
    </recommendedName>
    <domain>
        <recommendedName>
            <fullName evidence="6">Glutamate N-acetyltransferase</fullName>
            <ecNumber evidence="6">2.3.1.35</ecNumber>
        </recommendedName>
        <alternativeName>
            <fullName evidence="6">Ornithine acetyltransferase</fullName>
            <shortName evidence="6">OATase</shortName>
        </alternativeName>
        <alternativeName>
            <fullName evidence="6">Ornithine transacetylase</fullName>
        </alternativeName>
    </domain>
    <domain>
        <recommendedName>
            <fullName evidence="6">Amino-acid acetyltransferase</fullName>
            <ecNumber evidence="6">2.3.1.1</ecNumber>
        </recommendedName>
        <alternativeName>
            <fullName evidence="6">N-acetylglutamate synthase</fullName>
            <shortName evidence="6">AGSase</shortName>
        </alternativeName>
    </domain>
    <component>
        <recommendedName>
            <fullName evidence="6">Arginine biosynthesis bifunctional protein ArgJ alpha chain</fullName>
        </recommendedName>
    </component>
    <component>
        <recommendedName>
            <fullName evidence="6">Arginine biosynthesis bifunctional protein ArgJ beta chain</fullName>
        </recommendedName>
    </component>
</protein>
<feature type="binding site" evidence="6">
    <location>
        <position position="267"/>
    </location>
    <ligand>
        <name>substrate</name>
    </ligand>
</feature>
<comment type="function">
    <text evidence="6">Catalyzes two activities which are involved in the cyclic version of arginine biosynthesis: the synthesis of N-acetylglutamate from glutamate and acetyl-CoA as the acetyl donor, and of ornithine by transacetylation between N(2)-acetylornithine and glutamate.</text>
</comment>
<keyword evidence="5 6" id="KW-0012">Acyltransferase</keyword>
<feature type="site" description="Involved in the stabilization of negative charge on the oxyanion by the formation of the oxyanion hole" evidence="6">
    <location>
        <position position="115"/>
    </location>
</feature>
<feature type="binding site" evidence="6">
    <location>
        <position position="188"/>
    </location>
    <ligand>
        <name>substrate</name>
    </ligand>
</feature>
<dbReference type="CDD" id="cd02152">
    <property type="entry name" value="OAT"/>
    <property type="match status" value="1"/>
</dbReference>
<feature type="chain" id="PRO_5023340309" description="Arginine biosynthesis bifunctional protein ArgJ beta chain" evidence="6">
    <location>
        <begin position="188"/>
        <end position="396"/>
    </location>
</feature>
<dbReference type="Gene3D" id="3.10.20.340">
    <property type="entry name" value="ArgJ beta chain, C-terminal domain"/>
    <property type="match status" value="1"/>
</dbReference>
<keyword evidence="6" id="KW-0511">Multifunctional enzyme</keyword>
<comment type="catalytic activity">
    <reaction evidence="6">
        <text>L-glutamate + acetyl-CoA = N-acetyl-L-glutamate + CoA + H(+)</text>
        <dbReference type="Rhea" id="RHEA:24292"/>
        <dbReference type="ChEBI" id="CHEBI:15378"/>
        <dbReference type="ChEBI" id="CHEBI:29985"/>
        <dbReference type="ChEBI" id="CHEBI:44337"/>
        <dbReference type="ChEBI" id="CHEBI:57287"/>
        <dbReference type="ChEBI" id="CHEBI:57288"/>
        <dbReference type="EC" id="2.3.1.1"/>
    </reaction>
</comment>
<comment type="pathway">
    <text evidence="6">Amino-acid biosynthesis; L-arginine biosynthesis; N(2)-acetyl-L-ornithine from L-glutamate: step 1/4.</text>
</comment>
<feature type="active site" description="Nucleophile" evidence="6">
    <location>
        <position position="188"/>
    </location>
</feature>
<keyword evidence="6" id="KW-0963">Cytoplasm</keyword>
<dbReference type="Proteomes" id="UP000238649">
    <property type="component" value="Unassembled WGS sequence"/>
</dbReference>
<dbReference type="GO" id="GO:0005737">
    <property type="term" value="C:cytoplasm"/>
    <property type="evidence" value="ECO:0007669"/>
    <property type="project" value="UniProtKB-SubCell"/>
</dbReference>
<comment type="subcellular location">
    <subcellularLocation>
        <location evidence="6">Cytoplasm</location>
    </subcellularLocation>
</comment>
<accession>A0A2S9SN59</accession>
<keyword evidence="6" id="KW-0055">Arginine biosynthesis</keyword>
<dbReference type="HAMAP" id="MF_01106">
    <property type="entry name" value="ArgJ"/>
    <property type="match status" value="1"/>
</dbReference>